<dbReference type="PANTHER" id="PTHR24559:SF452">
    <property type="entry name" value="INTEGRASE CATALYTIC DOMAIN-CONTAINING PROTEIN"/>
    <property type="match status" value="1"/>
</dbReference>
<reference evidence="9" key="1">
    <citation type="submission" date="2014-09" db="EMBL/GenBank/DDBJ databases">
        <authorList>
            <person name="Magalhaes I.L.F."/>
            <person name="Oliveira U."/>
            <person name="Santos F.R."/>
            <person name="Vidigal T.H.D.A."/>
            <person name="Brescovit A.D."/>
            <person name="Santos A.J."/>
        </authorList>
    </citation>
    <scope>NUCLEOTIDE SEQUENCE</scope>
    <source>
        <tissue evidence="9">Shoot tissue taken approximately 20 cm above the soil surface</tissue>
    </source>
</reference>
<keyword evidence="7" id="KW-0695">RNA-directed DNA polymerase</keyword>
<organism evidence="9">
    <name type="scientific">Arundo donax</name>
    <name type="common">Giant reed</name>
    <name type="synonym">Donax arundinaceus</name>
    <dbReference type="NCBI Taxonomy" id="35708"/>
    <lineage>
        <taxon>Eukaryota</taxon>
        <taxon>Viridiplantae</taxon>
        <taxon>Streptophyta</taxon>
        <taxon>Embryophyta</taxon>
        <taxon>Tracheophyta</taxon>
        <taxon>Spermatophyta</taxon>
        <taxon>Magnoliopsida</taxon>
        <taxon>Liliopsida</taxon>
        <taxon>Poales</taxon>
        <taxon>Poaceae</taxon>
        <taxon>PACMAD clade</taxon>
        <taxon>Arundinoideae</taxon>
        <taxon>Arundineae</taxon>
        <taxon>Arundo</taxon>
    </lineage>
</organism>
<keyword evidence="1" id="KW-0645">Protease</keyword>
<dbReference type="Gene3D" id="3.10.10.10">
    <property type="entry name" value="HIV Type 1 Reverse Transcriptase, subunit A, domain 1"/>
    <property type="match status" value="1"/>
</dbReference>
<dbReference type="GO" id="GO:0004519">
    <property type="term" value="F:endonuclease activity"/>
    <property type="evidence" value="ECO:0007669"/>
    <property type="project" value="UniProtKB-KW"/>
</dbReference>
<protein>
    <recommendedName>
        <fullName evidence="8">Reverse transcriptase domain-containing protein</fullName>
    </recommendedName>
</protein>
<evidence type="ECO:0000256" key="6">
    <source>
        <dbReference type="ARBA" id="ARBA00022801"/>
    </source>
</evidence>
<dbReference type="InterPro" id="IPR053134">
    <property type="entry name" value="RNA-dir_DNA_polymerase"/>
</dbReference>
<sequence length="835" mass="94307">MDRLSRLEKAKAADAGASVASAEDPNAIKDNTVEAEAAASATKLSTPAPAMPLLSGAGILQQNNALIHDTNLLPKKPIVDIVPSTVIDDCQGPFGATSGMVPRYFKLDFPHYDRKEDPLPWLSRCEQFFRGQQTEERHKVWMASFHMDGDAHHWYSHLESSRGEPPWEEFKHLCNIRFGPPIRSNPLGELRSLRQVGSVDDYQRRFLALLSRADYLTDKQEELFTSGLAEDIRIDVELQGPIDLEAAMTFARAYEKRANRVQRPPRAFGSSRAMPQVAASGAKTTTPNMAPFPAREVRRLTPSEMAERKRQGLCYNCDEKFVRGHRCAHLFYIEYDDTTADEEDYSADADSQEDPHISLYALAGVEVEDTVRLKIRIHGIDLVALVDSGSTHNFIRDDVAAHLHLPLHPVRDGLRVTVANGERLSSNGLCHDLKVLVGRELFLLDCHVLPVAGYDIILGTKWLRCLGPILWDFQKLTMGCYLHGRYVRWQGLPSLGARAYAIKQDDNMLEHLLDSFADLFGEPDGLPPPHTHDHQIRLEEGTGPVVVRPYRYPQLQKDELERQCDEMLRKGFIRLSTSAFSSPVLLVKKQDGTWRFCVDYRALNAITVKDKFPIPVVEELLDELHGARFFTKLDLRSGYHQVRMHSADIGKTAFRTHHGHYEFLVMPFGLSNAPSTFQALMNDVLGQYLRKFALVFFDDILIYSASWTDHLWHVRTVLETLRHHHLKLKRSKCSFGEPSVSYLGHIVTAEGVAMDCQKVQAVSDWPVPKNVRAVRGFLGLAGYYRRFIKDYGILAAPLTRLLKKDGFAWSEEAIQAFTTLKHALSSAPVLQLPDF</sequence>
<evidence type="ECO:0000256" key="7">
    <source>
        <dbReference type="ARBA" id="ARBA00022918"/>
    </source>
</evidence>
<dbReference type="AlphaFoldDB" id="A0A0A9D2Y9"/>
<dbReference type="Pfam" id="PF08284">
    <property type="entry name" value="RVP_2"/>
    <property type="match status" value="1"/>
</dbReference>
<keyword evidence="4" id="KW-0540">Nuclease</keyword>
<evidence type="ECO:0000259" key="8">
    <source>
        <dbReference type="PROSITE" id="PS50878"/>
    </source>
</evidence>
<dbReference type="PANTHER" id="PTHR24559">
    <property type="entry name" value="TRANSPOSON TY3-I GAG-POL POLYPROTEIN"/>
    <property type="match status" value="1"/>
</dbReference>
<accession>A0A0A9D2Y9</accession>
<evidence type="ECO:0000256" key="5">
    <source>
        <dbReference type="ARBA" id="ARBA00022759"/>
    </source>
</evidence>
<dbReference type="CDD" id="cd01647">
    <property type="entry name" value="RT_LTR"/>
    <property type="match status" value="1"/>
</dbReference>
<evidence type="ECO:0000256" key="2">
    <source>
        <dbReference type="ARBA" id="ARBA00022679"/>
    </source>
</evidence>
<dbReference type="PROSITE" id="PS50878">
    <property type="entry name" value="RT_POL"/>
    <property type="match status" value="1"/>
</dbReference>
<feature type="domain" description="Reverse transcriptase" evidence="8">
    <location>
        <begin position="568"/>
        <end position="747"/>
    </location>
</feature>
<keyword evidence="2" id="KW-0808">Transferase</keyword>
<proteinExistence type="predicted"/>
<keyword evidence="3" id="KW-0548">Nucleotidyltransferase</keyword>
<reference evidence="9" key="2">
    <citation type="journal article" date="2015" name="Data Brief">
        <title>Shoot transcriptome of the giant reed, Arundo donax.</title>
        <authorList>
            <person name="Barrero R.A."/>
            <person name="Guerrero F.D."/>
            <person name="Moolhuijzen P."/>
            <person name="Goolsby J.A."/>
            <person name="Tidwell J."/>
            <person name="Bellgard S.E."/>
            <person name="Bellgard M.I."/>
        </authorList>
    </citation>
    <scope>NUCLEOTIDE SEQUENCE</scope>
    <source>
        <tissue evidence="9">Shoot tissue taken approximately 20 cm above the soil surface</tissue>
    </source>
</reference>
<dbReference type="InterPro" id="IPR000477">
    <property type="entry name" value="RT_dom"/>
</dbReference>
<dbReference type="InterPro" id="IPR021109">
    <property type="entry name" value="Peptidase_aspartic_dom_sf"/>
</dbReference>
<dbReference type="InterPro" id="IPR043128">
    <property type="entry name" value="Rev_trsase/Diguanyl_cyclase"/>
</dbReference>
<dbReference type="GO" id="GO:0006508">
    <property type="term" value="P:proteolysis"/>
    <property type="evidence" value="ECO:0007669"/>
    <property type="project" value="UniProtKB-KW"/>
</dbReference>
<dbReference type="Gene3D" id="3.30.70.270">
    <property type="match status" value="2"/>
</dbReference>
<dbReference type="SUPFAM" id="SSF56672">
    <property type="entry name" value="DNA/RNA polymerases"/>
    <property type="match status" value="1"/>
</dbReference>
<keyword evidence="6" id="KW-0378">Hydrolase</keyword>
<evidence type="ECO:0000256" key="4">
    <source>
        <dbReference type="ARBA" id="ARBA00022722"/>
    </source>
</evidence>
<dbReference type="CDD" id="cd00303">
    <property type="entry name" value="retropepsin_like"/>
    <property type="match status" value="1"/>
</dbReference>
<dbReference type="GO" id="GO:0008233">
    <property type="term" value="F:peptidase activity"/>
    <property type="evidence" value="ECO:0007669"/>
    <property type="project" value="UniProtKB-KW"/>
</dbReference>
<dbReference type="SUPFAM" id="SSF50630">
    <property type="entry name" value="Acid proteases"/>
    <property type="match status" value="1"/>
</dbReference>
<evidence type="ECO:0000256" key="3">
    <source>
        <dbReference type="ARBA" id="ARBA00022695"/>
    </source>
</evidence>
<dbReference type="FunFam" id="3.30.70.270:FF:000020">
    <property type="entry name" value="Transposon Tf2-6 polyprotein-like Protein"/>
    <property type="match status" value="1"/>
</dbReference>
<evidence type="ECO:0000313" key="9">
    <source>
        <dbReference type="EMBL" id="JAD82984.1"/>
    </source>
</evidence>
<dbReference type="InterPro" id="IPR005162">
    <property type="entry name" value="Retrotrans_gag_dom"/>
</dbReference>
<name>A0A0A9D2Y9_ARUDO</name>
<dbReference type="Pfam" id="PF00078">
    <property type="entry name" value="RVT_1"/>
    <property type="match status" value="1"/>
</dbReference>
<dbReference type="InterPro" id="IPR043502">
    <property type="entry name" value="DNA/RNA_pol_sf"/>
</dbReference>
<dbReference type="EMBL" id="GBRH01214911">
    <property type="protein sequence ID" value="JAD82984.1"/>
    <property type="molecule type" value="Transcribed_RNA"/>
</dbReference>
<dbReference type="GO" id="GO:0003964">
    <property type="term" value="F:RNA-directed DNA polymerase activity"/>
    <property type="evidence" value="ECO:0007669"/>
    <property type="project" value="UniProtKB-KW"/>
</dbReference>
<keyword evidence="5" id="KW-0255">Endonuclease</keyword>
<dbReference type="Pfam" id="PF03732">
    <property type="entry name" value="Retrotrans_gag"/>
    <property type="match status" value="1"/>
</dbReference>
<evidence type="ECO:0000256" key="1">
    <source>
        <dbReference type="ARBA" id="ARBA00022670"/>
    </source>
</evidence>
<dbReference type="FunFam" id="3.10.10.10:FF:000007">
    <property type="entry name" value="Retrovirus-related Pol polyprotein from transposon 17.6-like Protein"/>
    <property type="match status" value="1"/>
</dbReference>
<dbReference type="Gene3D" id="2.40.70.10">
    <property type="entry name" value="Acid Proteases"/>
    <property type="match status" value="1"/>
</dbReference>